<evidence type="ECO:0000259" key="2">
    <source>
        <dbReference type="Pfam" id="PF07878"/>
    </source>
</evidence>
<dbReference type="GO" id="GO:0006355">
    <property type="term" value="P:regulation of DNA-templated transcription"/>
    <property type="evidence" value="ECO:0007669"/>
    <property type="project" value="InterPro"/>
</dbReference>
<dbReference type="Proteomes" id="UP000739538">
    <property type="component" value="Unassembled WGS sequence"/>
</dbReference>
<proteinExistence type="predicted"/>
<evidence type="ECO:0000256" key="1">
    <source>
        <dbReference type="SAM" id="MobiDB-lite"/>
    </source>
</evidence>
<comment type="caution">
    <text evidence="3">The sequence shown here is derived from an EMBL/GenBank/DDBJ whole genome shotgun (WGS) entry which is preliminary data.</text>
</comment>
<gene>
    <name evidence="3" type="ORF">KDA27_09890</name>
</gene>
<dbReference type="AlphaFoldDB" id="A0A956NC52"/>
<dbReference type="Gene3D" id="1.10.1220.10">
    <property type="entry name" value="Met repressor-like"/>
    <property type="match status" value="1"/>
</dbReference>
<dbReference type="InterPro" id="IPR012869">
    <property type="entry name" value="RHH_5"/>
</dbReference>
<reference evidence="3" key="1">
    <citation type="submission" date="2020-04" db="EMBL/GenBank/DDBJ databases">
        <authorList>
            <person name="Zhang T."/>
        </authorList>
    </citation>
    <scope>NUCLEOTIDE SEQUENCE</scope>
    <source>
        <strain evidence="3">HKST-UBA02</strain>
    </source>
</reference>
<name>A0A956NC52_UNCEI</name>
<evidence type="ECO:0000313" key="4">
    <source>
        <dbReference type="Proteomes" id="UP000739538"/>
    </source>
</evidence>
<sequence length="74" mass="8422">MAKKKAFALRIDPDLFEDLRRLADAEFRSVNGQIEYLLREAVDRRFGRRKDGLDGRSQPDSMPPPASDDGEEAD</sequence>
<dbReference type="SUPFAM" id="SSF47598">
    <property type="entry name" value="Ribbon-helix-helix"/>
    <property type="match status" value="1"/>
</dbReference>
<organism evidence="3 4">
    <name type="scientific">Eiseniibacteriota bacterium</name>
    <dbReference type="NCBI Taxonomy" id="2212470"/>
    <lineage>
        <taxon>Bacteria</taxon>
        <taxon>Candidatus Eiseniibacteriota</taxon>
    </lineage>
</organism>
<dbReference type="Pfam" id="PF07878">
    <property type="entry name" value="RHH_5"/>
    <property type="match status" value="1"/>
</dbReference>
<protein>
    <recommendedName>
        <fullName evidence="2">CopG-like ribbon-helix-helix domain-containing protein</fullName>
    </recommendedName>
</protein>
<feature type="domain" description="CopG-like ribbon-helix-helix" evidence="2">
    <location>
        <begin position="14"/>
        <end position="45"/>
    </location>
</feature>
<dbReference type="InterPro" id="IPR010985">
    <property type="entry name" value="Ribbon_hlx_hlx"/>
</dbReference>
<dbReference type="EMBL" id="JAGQHS010000042">
    <property type="protein sequence ID" value="MCA9756102.1"/>
    <property type="molecule type" value="Genomic_DNA"/>
</dbReference>
<evidence type="ECO:0000313" key="3">
    <source>
        <dbReference type="EMBL" id="MCA9756102.1"/>
    </source>
</evidence>
<reference evidence="3" key="2">
    <citation type="journal article" date="2021" name="Microbiome">
        <title>Successional dynamics and alternative stable states in a saline activated sludge microbial community over 9 years.</title>
        <authorList>
            <person name="Wang Y."/>
            <person name="Ye J."/>
            <person name="Ju F."/>
            <person name="Liu L."/>
            <person name="Boyd J.A."/>
            <person name="Deng Y."/>
            <person name="Parks D.H."/>
            <person name="Jiang X."/>
            <person name="Yin X."/>
            <person name="Woodcroft B.J."/>
            <person name="Tyson G.W."/>
            <person name="Hugenholtz P."/>
            <person name="Polz M.F."/>
            <person name="Zhang T."/>
        </authorList>
    </citation>
    <scope>NUCLEOTIDE SEQUENCE</scope>
    <source>
        <strain evidence="3">HKST-UBA02</strain>
    </source>
</reference>
<accession>A0A956NC52</accession>
<dbReference type="InterPro" id="IPR013321">
    <property type="entry name" value="Arc_rbn_hlx_hlx"/>
</dbReference>
<feature type="region of interest" description="Disordered" evidence="1">
    <location>
        <begin position="48"/>
        <end position="74"/>
    </location>
</feature>